<dbReference type="SUPFAM" id="SSF48008">
    <property type="entry name" value="GntR ligand-binding domain-like"/>
    <property type="match status" value="1"/>
</dbReference>
<feature type="domain" description="HTH gntR-type" evidence="4">
    <location>
        <begin position="1"/>
        <end position="73"/>
    </location>
</feature>
<keyword evidence="1" id="KW-0805">Transcription regulation</keyword>
<dbReference type="GO" id="GO:0003677">
    <property type="term" value="F:DNA binding"/>
    <property type="evidence" value="ECO:0007669"/>
    <property type="project" value="UniProtKB-KW"/>
</dbReference>
<dbReference type="Pfam" id="PF07729">
    <property type="entry name" value="FCD"/>
    <property type="match status" value="1"/>
</dbReference>
<dbReference type="Gene3D" id="1.20.120.530">
    <property type="entry name" value="GntR ligand-binding domain-like"/>
    <property type="match status" value="1"/>
</dbReference>
<dbReference type="AlphaFoldDB" id="A0A934Q535"/>
<dbReference type="GO" id="GO:0003700">
    <property type="term" value="F:DNA-binding transcription factor activity"/>
    <property type="evidence" value="ECO:0007669"/>
    <property type="project" value="InterPro"/>
</dbReference>
<dbReference type="InterPro" id="IPR011711">
    <property type="entry name" value="GntR_C"/>
</dbReference>
<dbReference type="InterPro" id="IPR000524">
    <property type="entry name" value="Tscrpt_reg_HTH_GntR"/>
</dbReference>
<dbReference type="SMART" id="SM00345">
    <property type="entry name" value="HTH_GNTR"/>
    <property type="match status" value="1"/>
</dbReference>
<dbReference type="PROSITE" id="PS50949">
    <property type="entry name" value="HTH_GNTR"/>
    <property type="match status" value="1"/>
</dbReference>
<reference evidence="5" key="1">
    <citation type="submission" date="2020-12" db="EMBL/GenBank/DDBJ databases">
        <title>Leucobacter sp. CAS1, isolated from Chromium sludge.</title>
        <authorList>
            <person name="Xu Z."/>
        </authorList>
    </citation>
    <scope>NUCLEOTIDE SEQUENCE</scope>
    <source>
        <strain evidence="5">CSA1</strain>
    </source>
</reference>
<name>A0A934Q535_9MICO</name>
<dbReference type="Proteomes" id="UP000608530">
    <property type="component" value="Unassembled WGS sequence"/>
</dbReference>
<dbReference type="PRINTS" id="PR00035">
    <property type="entry name" value="HTHGNTR"/>
</dbReference>
<dbReference type="InterPro" id="IPR008920">
    <property type="entry name" value="TF_FadR/GntR_C"/>
</dbReference>
<gene>
    <name evidence="5" type="ORF">JD276_01595</name>
</gene>
<dbReference type="PANTHER" id="PTHR43537">
    <property type="entry name" value="TRANSCRIPTIONAL REGULATOR, GNTR FAMILY"/>
    <property type="match status" value="1"/>
</dbReference>
<proteinExistence type="predicted"/>
<dbReference type="InterPro" id="IPR036390">
    <property type="entry name" value="WH_DNA-bd_sf"/>
</dbReference>
<sequence>MKAHETVMDWVTEGLRSGRLRIGDHLPGERALAETLGVSRASIREALRVLEALGTIRTGTGSGPTSGTVITAAPEQALTLALNLQLATSHVEHAHVYEARLLLETWAAEHAEHASGDWPAVDRLLDLMDAPGLPVADFLRLDAEFHALLARSAGNPLISTLMEALRASIAEHTLAGAESLPDWHRTAARLRGEHRAIAERLRSDDPSGASALLREHIEGYYRETAG</sequence>
<dbReference type="RefSeq" id="WP_200113090.1">
    <property type="nucleotide sequence ID" value="NZ_JAEHOH010000001.1"/>
</dbReference>
<comment type="caution">
    <text evidence="5">The sequence shown here is derived from an EMBL/GenBank/DDBJ whole genome shotgun (WGS) entry which is preliminary data.</text>
</comment>
<dbReference type="PANTHER" id="PTHR43537:SF24">
    <property type="entry name" value="GLUCONATE OPERON TRANSCRIPTIONAL REPRESSOR"/>
    <property type="match status" value="1"/>
</dbReference>
<dbReference type="Pfam" id="PF00392">
    <property type="entry name" value="GntR"/>
    <property type="match status" value="1"/>
</dbReference>
<evidence type="ECO:0000313" key="5">
    <source>
        <dbReference type="EMBL" id="MBK0417731.1"/>
    </source>
</evidence>
<organism evidence="5 6">
    <name type="scientific">Leucobacter chromiisoli</name>
    <dbReference type="NCBI Taxonomy" id="2796471"/>
    <lineage>
        <taxon>Bacteria</taxon>
        <taxon>Bacillati</taxon>
        <taxon>Actinomycetota</taxon>
        <taxon>Actinomycetes</taxon>
        <taxon>Micrococcales</taxon>
        <taxon>Microbacteriaceae</taxon>
        <taxon>Leucobacter</taxon>
    </lineage>
</organism>
<accession>A0A934Q535</accession>
<dbReference type="EMBL" id="JAEHOH010000001">
    <property type="protein sequence ID" value="MBK0417731.1"/>
    <property type="molecule type" value="Genomic_DNA"/>
</dbReference>
<evidence type="ECO:0000256" key="1">
    <source>
        <dbReference type="ARBA" id="ARBA00023015"/>
    </source>
</evidence>
<dbReference type="SUPFAM" id="SSF46785">
    <property type="entry name" value="Winged helix' DNA-binding domain"/>
    <property type="match status" value="1"/>
</dbReference>
<dbReference type="InterPro" id="IPR036388">
    <property type="entry name" value="WH-like_DNA-bd_sf"/>
</dbReference>
<protein>
    <submittedName>
        <fullName evidence="5">FadR family transcriptional regulator</fullName>
    </submittedName>
</protein>
<evidence type="ECO:0000259" key="4">
    <source>
        <dbReference type="PROSITE" id="PS50949"/>
    </source>
</evidence>
<evidence type="ECO:0000256" key="3">
    <source>
        <dbReference type="ARBA" id="ARBA00023163"/>
    </source>
</evidence>
<evidence type="ECO:0000313" key="6">
    <source>
        <dbReference type="Proteomes" id="UP000608530"/>
    </source>
</evidence>
<evidence type="ECO:0000256" key="2">
    <source>
        <dbReference type="ARBA" id="ARBA00023125"/>
    </source>
</evidence>
<dbReference type="Gene3D" id="1.10.10.10">
    <property type="entry name" value="Winged helix-like DNA-binding domain superfamily/Winged helix DNA-binding domain"/>
    <property type="match status" value="1"/>
</dbReference>
<keyword evidence="3" id="KW-0804">Transcription</keyword>
<keyword evidence="2" id="KW-0238">DNA-binding</keyword>
<keyword evidence="6" id="KW-1185">Reference proteome</keyword>
<dbReference type="SMART" id="SM00895">
    <property type="entry name" value="FCD"/>
    <property type="match status" value="1"/>
</dbReference>
<dbReference type="CDD" id="cd07377">
    <property type="entry name" value="WHTH_GntR"/>
    <property type="match status" value="1"/>
</dbReference>